<name>A0A7Y9EBG2_9ACTN</name>
<gene>
    <name evidence="1" type="ORF">BJY14_000698</name>
</gene>
<accession>A0A7Y9EBG2</accession>
<organism evidence="1 2">
    <name type="scientific">Actinomadura luteofluorescens</name>
    <dbReference type="NCBI Taxonomy" id="46163"/>
    <lineage>
        <taxon>Bacteria</taxon>
        <taxon>Bacillati</taxon>
        <taxon>Actinomycetota</taxon>
        <taxon>Actinomycetes</taxon>
        <taxon>Streptosporangiales</taxon>
        <taxon>Thermomonosporaceae</taxon>
        <taxon>Actinomadura</taxon>
    </lineage>
</organism>
<sequence length="114" mass="12706">MIDREKDAEILVLRHQITVLEGRLDGVRVRVRFAGPDRVLSPFQPEAAGWRSVPQGRQALLVLVHLRRNETFAALMAAFGIGVSPDSDPATRLACRAASRKQLGSRRPRLTVRL</sequence>
<evidence type="ECO:0000313" key="2">
    <source>
        <dbReference type="Proteomes" id="UP000529783"/>
    </source>
</evidence>
<protein>
    <recommendedName>
        <fullName evidence="3">Transposase</fullName>
    </recommendedName>
</protein>
<dbReference type="EMBL" id="JACCBA010000001">
    <property type="protein sequence ID" value="NYD44715.1"/>
    <property type="molecule type" value="Genomic_DNA"/>
</dbReference>
<dbReference type="AlphaFoldDB" id="A0A7Y9EBG2"/>
<evidence type="ECO:0008006" key="3">
    <source>
        <dbReference type="Google" id="ProtNLM"/>
    </source>
</evidence>
<dbReference type="RefSeq" id="WP_179842263.1">
    <property type="nucleotide sequence ID" value="NZ_JACCBA010000001.1"/>
</dbReference>
<proteinExistence type="predicted"/>
<reference evidence="1 2" key="1">
    <citation type="submission" date="2020-07" db="EMBL/GenBank/DDBJ databases">
        <title>Sequencing the genomes of 1000 actinobacteria strains.</title>
        <authorList>
            <person name="Klenk H.-P."/>
        </authorList>
    </citation>
    <scope>NUCLEOTIDE SEQUENCE [LARGE SCALE GENOMIC DNA]</scope>
    <source>
        <strain evidence="1 2">DSM 40398</strain>
    </source>
</reference>
<comment type="caution">
    <text evidence="1">The sequence shown here is derived from an EMBL/GenBank/DDBJ whole genome shotgun (WGS) entry which is preliminary data.</text>
</comment>
<evidence type="ECO:0000313" key="1">
    <source>
        <dbReference type="EMBL" id="NYD44715.1"/>
    </source>
</evidence>
<keyword evidence="2" id="KW-1185">Reference proteome</keyword>
<dbReference type="Proteomes" id="UP000529783">
    <property type="component" value="Unassembled WGS sequence"/>
</dbReference>